<dbReference type="Gene3D" id="2.60.120.200">
    <property type="match status" value="1"/>
</dbReference>
<comment type="caution">
    <text evidence="4">The sequence shown here is derived from an EMBL/GenBank/DDBJ whole genome shotgun (WGS) entry which is preliminary data.</text>
</comment>
<feature type="compositionally biased region" description="Basic residues" evidence="1">
    <location>
        <begin position="214"/>
        <end position="225"/>
    </location>
</feature>
<keyword evidence="2" id="KW-0812">Transmembrane</keyword>
<dbReference type="GeneID" id="40322169"/>
<feature type="domain" description="Trans-sialidase C-terminal" evidence="3">
    <location>
        <begin position="1"/>
        <end position="75"/>
    </location>
</feature>
<dbReference type="Proteomes" id="UP000284403">
    <property type="component" value="Unassembled WGS sequence"/>
</dbReference>
<feature type="transmembrane region" description="Helical" evidence="2">
    <location>
        <begin position="278"/>
        <end position="302"/>
    </location>
</feature>
<evidence type="ECO:0000259" key="3">
    <source>
        <dbReference type="Pfam" id="PF22925"/>
    </source>
</evidence>
<gene>
    <name evidence="4" type="ORF">Tco025E_08558</name>
</gene>
<feature type="transmembrane region" description="Helical" evidence="2">
    <location>
        <begin position="240"/>
        <end position="257"/>
    </location>
</feature>
<feature type="compositionally biased region" description="Low complexity" evidence="1">
    <location>
        <begin position="125"/>
        <end position="136"/>
    </location>
</feature>
<proteinExistence type="predicted"/>
<dbReference type="AlphaFoldDB" id="A0A422N806"/>
<name>A0A422N806_9TRYP</name>
<sequence length="427" mass="45422">MVAFLSNGGGTSHWDDGCLGVGATVSGGATRKAVGGFEPAGAGAEMAGGEGQNPGHGSLGEEVTLVATVAVNKASHLAAGRGHGGARERPGAAAPRAKAPEDGVRGRRGGCTRSRVGGGDRIPSGVRGAARRTSTGGARGGWGRDARPRRLLRPSPRLRVFGPAPELPPPEGVSRVCFGGGEGVHENAAHHVAPENVVLRNRRFGAGELAALGGRRRPARRRRAGRQGQRAPSAQRPRRRAVPCAGVCLGCVAASSGGRGGGRRGRRRRGPRREARGIFFFFFFFHLPPVVFGGPVFSLFFLRKIFFSFFRCARTLPAEGRGLPARLCSPLRPARAEEGRHAARKAPAKRNWPRGHAAGHNDARQAGLFFLFAPRRQNAHAVAGRHATTRRRFTFFGGKTPRRTITLLPPLEDLWGSHTPRRALFCC</sequence>
<dbReference type="InterPro" id="IPR055239">
    <property type="entry name" value="TS_C"/>
</dbReference>
<feature type="compositionally biased region" description="Low complexity" evidence="1">
    <location>
        <begin position="226"/>
        <end position="235"/>
    </location>
</feature>
<evidence type="ECO:0000256" key="1">
    <source>
        <dbReference type="SAM" id="MobiDB-lite"/>
    </source>
</evidence>
<dbReference type="EMBL" id="MKKU01000816">
    <property type="protein sequence ID" value="RNF01600.1"/>
    <property type="molecule type" value="Genomic_DNA"/>
</dbReference>
<organism evidence="4 5">
    <name type="scientific">Trypanosoma conorhini</name>
    <dbReference type="NCBI Taxonomy" id="83891"/>
    <lineage>
        <taxon>Eukaryota</taxon>
        <taxon>Discoba</taxon>
        <taxon>Euglenozoa</taxon>
        <taxon>Kinetoplastea</taxon>
        <taxon>Metakinetoplastina</taxon>
        <taxon>Trypanosomatida</taxon>
        <taxon>Trypanosomatidae</taxon>
        <taxon>Trypanosoma</taxon>
    </lineage>
</organism>
<feature type="region of interest" description="Disordered" evidence="1">
    <location>
        <begin position="213"/>
        <end position="238"/>
    </location>
</feature>
<evidence type="ECO:0000313" key="4">
    <source>
        <dbReference type="EMBL" id="RNF01600.1"/>
    </source>
</evidence>
<keyword evidence="2" id="KW-0472">Membrane</keyword>
<evidence type="ECO:0000256" key="2">
    <source>
        <dbReference type="SAM" id="Phobius"/>
    </source>
</evidence>
<reference evidence="4 5" key="1">
    <citation type="journal article" date="2018" name="BMC Genomics">
        <title>Genomic comparison of Trypanosoma conorhini and Trypanosoma rangeli to Trypanosoma cruzi strains of high and low virulence.</title>
        <authorList>
            <person name="Bradwell K.R."/>
            <person name="Koparde V.N."/>
            <person name="Matveyev A.V."/>
            <person name="Serrano M.G."/>
            <person name="Alves J.M."/>
            <person name="Parikh H."/>
            <person name="Huang B."/>
            <person name="Lee V."/>
            <person name="Espinosa-Alvarez O."/>
            <person name="Ortiz P.A."/>
            <person name="Costa-Martins A.G."/>
            <person name="Teixeira M.M."/>
            <person name="Buck G.A."/>
        </authorList>
    </citation>
    <scope>NUCLEOTIDE SEQUENCE [LARGE SCALE GENOMIC DNA]</scope>
    <source>
        <strain evidence="4 5">025E</strain>
    </source>
</reference>
<dbReference type="RefSeq" id="XP_029224487.1">
    <property type="nucleotide sequence ID" value="XM_029375404.1"/>
</dbReference>
<feature type="region of interest" description="Disordered" evidence="1">
    <location>
        <begin position="77"/>
        <end position="149"/>
    </location>
</feature>
<keyword evidence="5" id="KW-1185">Reference proteome</keyword>
<dbReference type="Pfam" id="PF22925">
    <property type="entry name" value="TS_C"/>
    <property type="match status" value="1"/>
</dbReference>
<evidence type="ECO:0000313" key="5">
    <source>
        <dbReference type="Proteomes" id="UP000284403"/>
    </source>
</evidence>
<keyword evidence="2" id="KW-1133">Transmembrane helix</keyword>
<protein>
    <submittedName>
        <fullName evidence="4">Trans-sialidase</fullName>
    </submittedName>
</protein>
<accession>A0A422N806</accession>